<dbReference type="InterPro" id="IPR007484">
    <property type="entry name" value="Peptidase_M28"/>
</dbReference>
<dbReference type="GO" id="GO:0046872">
    <property type="term" value="F:metal ion binding"/>
    <property type="evidence" value="ECO:0007669"/>
    <property type="project" value="UniProtKB-KW"/>
</dbReference>
<evidence type="ECO:0000256" key="2">
    <source>
        <dbReference type="ARBA" id="ARBA00022670"/>
    </source>
</evidence>
<evidence type="ECO:0000256" key="3">
    <source>
        <dbReference type="ARBA" id="ARBA00022723"/>
    </source>
</evidence>
<dbReference type="GO" id="GO:0008235">
    <property type="term" value="F:metalloexopeptidase activity"/>
    <property type="evidence" value="ECO:0007669"/>
    <property type="project" value="InterPro"/>
</dbReference>
<protein>
    <submittedName>
        <fullName evidence="8">M28 family peptidase</fullName>
    </submittedName>
</protein>
<comment type="caution">
    <text evidence="8">The sequence shown here is derived from an EMBL/GenBank/DDBJ whole genome shotgun (WGS) entry which is preliminary data.</text>
</comment>
<keyword evidence="2" id="KW-0645">Protease</keyword>
<name>A0A7C5YZX9_9CREN</name>
<evidence type="ECO:0000313" key="8">
    <source>
        <dbReference type="EMBL" id="HHR96658.1"/>
    </source>
</evidence>
<dbReference type="PANTHER" id="PTHR12147">
    <property type="entry name" value="METALLOPEPTIDASE M28 FAMILY MEMBER"/>
    <property type="match status" value="1"/>
</dbReference>
<dbReference type="GO" id="GO:0006508">
    <property type="term" value="P:proteolysis"/>
    <property type="evidence" value="ECO:0007669"/>
    <property type="project" value="UniProtKB-KW"/>
</dbReference>
<dbReference type="PANTHER" id="PTHR12147:SF56">
    <property type="entry name" value="AMINOPEPTIDASE YDR415C-RELATED"/>
    <property type="match status" value="1"/>
</dbReference>
<evidence type="ECO:0000256" key="4">
    <source>
        <dbReference type="ARBA" id="ARBA00022729"/>
    </source>
</evidence>
<keyword evidence="3" id="KW-0479">Metal-binding</keyword>
<evidence type="ECO:0000259" key="7">
    <source>
        <dbReference type="Pfam" id="PF04389"/>
    </source>
</evidence>
<evidence type="ECO:0000256" key="1">
    <source>
        <dbReference type="ARBA" id="ARBA00022438"/>
    </source>
</evidence>
<keyword evidence="6" id="KW-0862">Zinc</keyword>
<dbReference type="GO" id="GO:0004177">
    <property type="term" value="F:aminopeptidase activity"/>
    <property type="evidence" value="ECO:0007669"/>
    <property type="project" value="UniProtKB-KW"/>
</dbReference>
<feature type="domain" description="Peptidase M28" evidence="7">
    <location>
        <begin position="209"/>
        <end position="312"/>
    </location>
</feature>
<evidence type="ECO:0000256" key="6">
    <source>
        <dbReference type="ARBA" id="ARBA00022833"/>
    </source>
</evidence>
<dbReference type="InterPro" id="IPR045175">
    <property type="entry name" value="M28_fam"/>
</dbReference>
<organism evidence="8">
    <name type="scientific">Ignisphaera aggregans</name>
    <dbReference type="NCBI Taxonomy" id="334771"/>
    <lineage>
        <taxon>Archaea</taxon>
        <taxon>Thermoproteota</taxon>
        <taxon>Thermoprotei</taxon>
        <taxon>Desulfurococcales</taxon>
        <taxon>Desulfurococcaceae</taxon>
        <taxon>Ignisphaera</taxon>
    </lineage>
</organism>
<evidence type="ECO:0000256" key="5">
    <source>
        <dbReference type="ARBA" id="ARBA00022801"/>
    </source>
</evidence>
<sequence>MVFLLNNRYVNYILNLANEIEKIGEIVAGTNKEKQIVDIIKENLEDYVDELIIEYVPVTSWYEEVCIIENNYNIYPCSIHPPYHGVIDIELHSNKIIEFNLNTLEHKEVVDMEKLVDKIVLIDMPKDPDDIATAAYILSQFKPELIVIRDKEEALRRIVVLNNVIALYRKANQLDIPVIHIKNSLGSIDKLDKSRIYAKSSILKSYGYNIIAKMHKKYNKNIYIMAHHDHWLSGGSDNVIGVSTVMTLAKIFKNLDIDNDIIFAFFTAEEGFPEDITSFYWLVGSRHHINKHIDDILNNTILAINIDVIYKKPLTISTSNIVLRNIINSHFSNPLLDYDNIVF</sequence>
<dbReference type="Gene3D" id="3.40.630.10">
    <property type="entry name" value="Zn peptidases"/>
    <property type="match status" value="1"/>
</dbReference>
<keyword evidence="5" id="KW-0378">Hydrolase</keyword>
<dbReference type="SUPFAM" id="SSF53187">
    <property type="entry name" value="Zn-dependent exopeptidases"/>
    <property type="match status" value="1"/>
</dbReference>
<dbReference type="EMBL" id="DRUB01000145">
    <property type="protein sequence ID" value="HHR96658.1"/>
    <property type="molecule type" value="Genomic_DNA"/>
</dbReference>
<gene>
    <name evidence="8" type="ORF">ENL47_07635</name>
</gene>
<dbReference type="AlphaFoldDB" id="A0A7C5YZX9"/>
<reference evidence="8" key="1">
    <citation type="journal article" date="2020" name="mSystems">
        <title>Genome- and Community-Level Interaction Insights into Carbon Utilization and Element Cycling Functions of Hydrothermarchaeota in Hydrothermal Sediment.</title>
        <authorList>
            <person name="Zhou Z."/>
            <person name="Liu Y."/>
            <person name="Xu W."/>
            <person name="Pan J."/>
            <person name="Luo Z.H."/>
            <person name="Li M."/>
        </authorList>
    </citation>
    <scope>NUCLEOTIDE SEQUENCE [LARGE SCALE GENOMIC DNA]</scope>
    <source>
        <strain evidence="8">SpSt-1</strain>
    </source>
</reference>
<keyword evidence="1" id="KW-0031">Aminopeptidase</keyword>
<dbReference type="Pfam" id="PF04389">
    <property type="entry name" value="Peptidase_M28"/>
    <property type="match status" value="1"/>
</dbReference>
<accession>A0A7C5YZX9</accession>
<proteinExistence type="predicted"/>
<keyword evidence="4" id="KW-0732">Signal</keyword>